<dbReference type="Pfam" id="PF01636">
    <property type="entry name" value="APH"/>
    <property type="match status" value="1"/>
</dbReference>
<feature type="domain" description="Aminoglycoside phosphotransferase" evidence="1">
    <location>
        <begin position="32"/>
        <end position="221"/>
    </location>
</feature>
<accession>A0A0U5K5L7</accession>
<keyword evidence="2" id="KW-0808">Transferase</keyword>
<reference evidence="3" key="1">
    <citation type="submission" date="2015-09" db="EMBL/GenBank/DDBJ databases">
        <authorList>
            <person name="Bertelli C."/>
        </authorList>
    </citation>
    <scope>NUCLEOTIDE SEQUENCE [LARGE SCALE GENOMIC DNA]</scope>
    <source>
        <strain evidence="3">KNic</strain>
    </source>
</reference>
<dbReference type="EMBL" id="LN879502">
    <property type="protein sequence ID" value="CUI17419.1"/>
    <property type="molecule type" value="Genomic_DNA"/>
</dbReference>
<keyword evidence="3" id="KW-1185">Reference proteome</keyword>
<dbReference type="PATRIC" id="fig|389348.3.peg.2035"/>
<dbReference type="InterPro" id="IPR002575">
    <property type="entry name" value="Aminoglycoside_PTrfase"/>
</dbReference>
<dbReference type="SUPFAM" id="SSF56112">
    <property type="entry name" value="Protein kinase-like (PK-like)"/>
    <property type="match status" value="1"/>
</dbReference>
<dbReference type="GO" id="GO:0016740">
    <property type="term" value="F:transferase activity"/>
    <property type="evidence" value="ECO:0007669"/>
    <property type="project" value="UniProtKB-KW"/>
</dbReference>
<dbReference type="KEGG" id="pnl:PNK_1812"/>
<dbReference type="STRING" id="389348.PNK_1812"/>
<name>A0A0U5K5L7_9BACT</name>
<dbReference type="InterPro" id="IPR011009">
    <property type="entry name" value="Kinase-like_dom_sf"/>
</dbReference>
<evidence type="ECO:0000313" key="2">
    <source>
        <dbReference type="EMBL" id="CUI17419.1"/>
    </source>
</evidence>
<dbReference type="InParanoid" id="A0A0U5K5L7"/>
<proteinExistence type="predicted"/>
<gene>
    <name evidence="2" type="ORF">PNK_1812</name>
</gene>
<organism evidence="2 3">
    <name type="scientific">Candidatus Protochlamydia naegleriophila</name>
    <dbReference type="NCBI Taxonomy" id="389348"/>
    <lineage>
        <taxon>Bacteria</taxon>
        <taxon>Pseudomonadati</taxon>
        <taxon>Chlamydiota</taxon>
        <taxon>Chlamydiia</taxon>
        <taxon>Parachlamydiales</taxon>
        <taxon>Parachlamydiaceae</taxon>
        <taxon>Candidatus Protochlamydia</taxon>
    </lineage>
</organism>
<evidence type="ECO:0000313" key="3">
    <source>
        <dbReference type="Proteomes" id="UP000069902"/>
    </source>
</evidence>
<protein>
    <submittedName>
        <fullName evidence="2">Phosphotransferase family protein</fullName>
    </submittedName>
</protein>
<dbReference type="AlphaFoldDB" id="A0A0U5K5L7"/>
<dbReference type="RefSeq" id="WP_059061599.1">
    <property type="nucleotide sequence ID" value="NZ_LN879502.1"/>
</dbReference>
<evidence type="ECO:0000259" key="1">
    <source>
        <dbReference type="Pfam" id="PF01636"/>
    </source>
</evidence>
<sequence>MDTFTALYAQLLGLQEAAFMRIDHEDAMVAIVYKVIQETGAPLILKICERENDYLREVFFLNYFAGVLPVARIVQVVQPALDTHGAILMECFSGTLLTTAEVSDALAYKIGAALASIHLHRTTGYGDLIQSNELSCDPRPYFTMKFEEGLDECKPHLPKEWIEKIRLYFYEQITLLDRVDGPCIVHRDFRPGNLMVCDGKLQGVIDWAGARASFAEEDFCALEHGEWAKNLDFKKAFLEGYASIRPVPDYKELTQLLRLSKAIATIGFTVKRGTWQDAHARIYQFNRSFLETALKLV</sequence>
<dbReference type="Gene3D" id="3.90.1200.10">
    <property type="match status" value="1"/>
</dbReference>
<dbReference type="Proteomes" id="UP000069902">
    <property type="component" value="Chromosome cPNK"/>
</dbReference>